<evidence type="ECO:0000313" key="2">
    <source>
        <dbReference type="EMBL" id="BBU20366.1"/>
    </source>
</evidence>
<name>A0AAD1GX13_MYCXE</name>
<evidence type="ECO:0000313" key="3">
    <source>
        <dbReference type="Proteomes" id="UP000464624"/>
    </source>
</evidence>
<feature type="compositionally biased region" description="Polar residues" evidence="1">
    <location>
        <begin position="93"/>
        <end position="107"/>
    </location>
</feature>
<proteinExistence type="predicted"/>
<gene>
    <name evidence="2" type="ORF">MYXE_01550</name>
</gene>
<evidence type="ECO:0000256" key="1">
    <source>
        <dbReference type="SAM" id="MobiDB-lite"/>
    </source>
</evidence>
<protein>
    <submittedName>
        <fullName evidence="2">Uncharacterized protein</fullName>
    </submittedName>
</protein>
<accession>A0AAD1GX13</accession>
<feature type="region of interest" description="Disordered" evidence="1">
    <location>
        <begin position="83"/>
        <end position="126"/>
    </location>
</feature>
<dbReference type="Proteomes" id="UP000464624">
    <property type="component" value="Chromosome"/>
</dbReference>
<dbReference type="KEGG" id="mxe:MYXE_01550"/>
<organism evidence="2 3">
    <name type="scientific">Mycobacterium xenopi</name>
    <dbReference type="NCBI Taxonomy" id="1789"/>
    <lineage>
        <taxon>Bacteria</taxon>
        <taxon>Bacillati</taxon>
        <taxon>Actinomycetota</taxon>
        <taxon>Actinomycetes</taxon>
        <taxon>Mycobacteriales</taxon>
        <taxon>Mycobacteriaceae</taxon>
        <taxon>Mycobacterium</taxon>
    </lineage>
</organism>
<dbReference type="AlphaFoldDB" id="A0AAD1GX13"/>
<dbReference type="EMBL" id="AP022314">
    <property type="protein sequence ID" value="BBU20366.1"/>
    <property type="molecule type" value="Genomic_DNA"/>
</dbReference>
<reference evidence="2 3" key="1">
    <citation type="submission" date="2019-12" db="EMBL/GenBank/DDBJ databases">
        <title>Complete genome sequence of Mycolicibacterium xenopi str. JCM15661T.</title>
        <authorList>
            <person name="Yoshida M."/>
            <person name="Fukano H."/>
            <person name="Asakura T."/>
            <person name="Hoshino Y."/>
        </authorList>
    </citation>
    <scope>NUCLEOTIDE SEQUENCE [LARGE SCALE GENOMIC DNA]</scope>
    <source>
        <strain evidence="2 3">JCM 15661T</strain>
    </source>
</reference>
<sequence>MAPPPVLTAGGDSTQAELGAGCHVMLCKMAARVLLDEQRNEISNRTRIKPSVSLTDRSINIRQRDPGKLLDQSALNLGQHRLLGNLDHRPPGSMSSPIAVNQQNYEPQTAGEGSPLAHQVTAEVTR</sequence>